<dbReference type="OrthoDB" id="2533084at2759"/>
<reference evidence="6 7" key="1">
    <citation type="submission" date="2014-04" db="EMBL/GenBank/DDBJ databases">
        <authorList>
            <consortium name="DOE Joint Genome Institute"/>
            <person name="Kuo A."/>
            <person name="Martino E."/>
            <person name="Perotto S."/>
            <person name="Kohler A."/>
            <person name="Nagy L.G."/>
            <person name="Floudas D."/>
            <person name="Copeland A."/>
            <person name="Barry K.W."/>
            <person name="Cichocki N."/>
            <person name="Veneault-Fourrey C."/>
            <person name="LaButti K."/>
            <person name="Lindquist E.A."/>
            <person name="Lipzen A."/>
            <person name="Lundell T."/>
            <person name="Morin E."/>
            <person name="Murat C."/>
            <person name="Sun H."/>
            <person name="Tunlid A."/>
            <person name="Henrissat B."/>
            <person name="Grigoriev I.V."/>
            <person name="Hibbett D.S."/>
            <person name="Martin F."/>
            <person name="Nordberg H.P."/>
            <person name="Cantor M.N."/>
            <person name="Hua S.X."/>
        </authorList>
    </citation>
    <scope>NUCLEOTIDE SEQUENCE [LARGE SCALE GENOMIC DNA]</scope>
    <source>
        <strain evidence="6 7">Zn</strain>
    </source>
</reference>
<evidence type="ECO:0008006" key="8">
    <source>
        <dbReference type="Google" id="ProtNLM"/>
    </source>
</evidence>
<dbReference type="EMBL" id="KN832885">
    <property type="protein sequence ID" value="KIM96131.1"/>
    <property type="molecule type" value="Genomic_DNA"/>
</dbReference>
<evidence type="ECO:0000313" key="7">
    <source>
        <dbReference type="Proteomes" id="UP000054321"/>
    </source>
</evidence>
<accession>A0A0C3H0Y2</accession>
<evidence type="ECO:0000256" key="3">
    <source>
        <dbReference type="ARBA" id="ARBA00022989"/>
    </source>
</evidence>
<name>A0A0C3H0Y2_OIDMZ</name>
<feature type="transmembrane region" description="Helical" evidence="5">
    <location>
        <begin position="367"/>
        <end position="384"/>
    </location>
</feature>
<sequence>MVLDISDAKADGPTHLKLACNGHTVLVPQPSDDPNDPLNWSGTKKGLILGTISVAAFLAEFQCTTGNPCILLQGAEWGISPDHVNYANNLNVLMVGVGGVFWIPLISVCGRAPVLLYACLAGTLFTLGCILAPSFSVFYSLRTIQAFFLTALQTIGLAFIQDMFFFHEHAKKIGIWTSCFIISPYFGPLLANFVLWSTNSWRAAYWMVFGLGCLVLGLVLLFVDEPWYRRDIAPENQPTKGSRLSRVLGLWQVKHHAGYFLGPGKAYRRLLYVLLKPIMLPIMIYYCFTFMWAVGINQSSSILFATPVAAGGYGFTDRSLGFIYFTPVVAIIIGEAFGHFFNDYLFARYIRIHSGIFQPEARLPSNYIAAVFMIPGIVLVGQALHKHLHYVAIIMGWGMFVFGCMVASVAITAYALDSYPTGSGEVSGLINFSRIIGGFAVPYFQQPWGLTDGYNITFGVQAAIIGFALWILVCIHVFGARLRARGGTLDS</sequence>
<dbReference type="AlphaFoldDB" id="A0A0C3H0Y2"/>
<keyword evidence="7" id="KW-1185">Reference proteome</keyword>
<evidence type="ECO:0000256" key="1">
    <source>
        <dbReference type="ARBA" id="ARBA00004141"/>
    </source>
</evidence>
<evidence type="ECO:0000256" key="2">
    <source>
        <dbReference type="ARBA" id="ARBA00022692"/>
    </source>
</evidence>
<dbReference type="PANTHER" id="PTHR23502:SF22">
    <property type="entry name" value="MAJOR FACILITATOR SUPERFAMILY (MFS) PROFILE DOMAIN-CONTAINING PROTEIN"/>
    <property type="match status" value="1"/>
</dbReference>
<dbReference type="Gene3D" id="1.20.1250.20">
    <property type="entry name" value="MFS general substrate transporter like domains"/>
    <property type="match status" value="1"/>
</dbReference>
<feature type="transmembrane region" description="Helical" evidence="5">
    <location>
        <begin position="270"/>
        <end position="294"/>
    </location>
</feature>
<dbReference type="Proteomes" id="UP000054321">
    <property type="component" value="Unassembled WGS sequence"/>
</dbReference>
<keyword evidence="3 5" id="KW-1133">Transmembrane helix</keyword>
<dbReference type="HOGENOM" id="CLU_008455_13_8_1"/>
<feature type="transmembrane region" description="Helical" evidence="5">
    <location>
        <begin position="115"/>
        <end position="138"/>
    </location>
</feature>
<protein>
    <recommendedName>
        <fullName evidence="8">Major facilitator superfamily (MFS) profile domain-containing protein</fullName>
    </recommendedName>
</protein>
<dbReference type="GO" id="GO:0022857">
    <property type="term" value="F:transmembrane transporter activity"/>
    <property type="evidence" value="ECO:0007669"/>
    <property type="project" value="InterPro"/>
</dbReference>
<dbReference type="Pfam" id="PF07690">
    <property type="entry name" value="MFS_1"/>
    <property type="match status" value="1"/>
</dbReference>
<dbReference type="InterPro" id="IPR036259">
    <property type="entry name" value="MFS_trans_sf"/>
</dbReference>
<gene>
    <name evidence="6" type="ORF">OIDMADRAFT_106207</name>
</gene>
<feature type="transmembrane region" description="Helical" evidence="5">
    <location>
        <begin position="173"/>
        <end position="197"/>
    </location>
</feature>
<feature type="transmembrane region" description="Helical" evidence="5">
    <location>
        <begin position="428"/>
        <end position="444"/>
    </location>
</feature>
<feature type="transmembrane region" description="Helical" evidence="5">
    <location>
        <begin position="456"/>
        <end position="478"/>
    </location>
</feature>
<comment type="subcellular location">
    <subcellularLocation>
        <location evidence="1">Membrane</location>
        <topology evidence="1">Multi-pass membrane protein</topology>
    </subcellularLocation>
</comment>
<feature type="transmembrane region" description="Helical" evidence="5">
    <location>
        <begin position="144"/>
        <end position="166"/>
    </location>
</feature>
<reference evidence="7" key="2">
    <citation type="submission" date="2015-01" db="EMBL/GenBank/DDBJ databases">
        <title>Evolutionary Origins and Diversification of the Mycorrhizal Mutualists.</title>
        <authorList>
            <consortium name="DOE Joint Genome Institute"/>
            <consortium name="Mycorrhizal Genomics Consortium"/>
            <person name="Kohler A."/>
            <person name="Kuo A."/>
            <person name="Nagy L.G."/>
            <person name="Floudas D."/>
            <person name="Copeland A."/>
            <person name="Barry K.W."/>
            <person name="Cichocki N."/>
            <person name="Veneault-Fourrey C."/>
            <person name="LaButti K."/>
            <person name="Lindquist E.A."/>
            <person name="Lipzen A."/>
            <person name="Lundell T."/>
            <person name="Morin E."/>
            <person name="Murat C."/>
            <person name="Riley R."/>
            <person name="Ohm R."/>
            <person name="Sun H."/>
            <person name="Tunlid A."/>
            <person name="Henrissat B."/>
            <person name="Grigoriev I.V."/>
            <person name="Hibbett D.S."/>
            <person name="Martin F."/>
        </authorList>
    </citation>
    <scope>NUCLEOTIDE SEQUENCE [LARGE SCALE GENOMIC DNA]</scope>
    <source>
        <strain evidence="7">Zn</strain>
    </source>
</reference>
<dbReference type="PANTHER" id="PTHR23502">
    <property type="entry name" value="MAJOR FACILITATOR SUPERFAMILY"/>
    <property type="match status" value="1"/>
</dbReference>
<dbReference type="InParanoid" id="A0A0C3H0Y2"/>
<evidence type="ECO:0000313" key="6">
    <source>
        <dbReference type="EMBL" id="KIM96131.1"/>
    </source>
</evidence>
<proteinExistence type="predicted"/>
<keyword evidence="4 5" id="KW-0472">Membrane</keyword>
<keyword evidence="2 5" id="KW-0812">Transmembrane</keyword>
<evidence type="ECO:0000256" key="5">
    <source>
        <dbReference type="SAM" id="Phobius"/>
    </source>
</evidence>
<dbReference type="InterPro" id="IPR011701">
    <property type="entry name" value="MFS"/>
</dbReference>
<dbReference type="GO" id="GO:0005886">
    <property type="term" value="C:plasma membrane"/>
    <property type="evidence" value="ECO:0007669"/>
    <property type="project" value="TreeGrafter"/>
</dbReference>
<organism evidence="6 7">
    <name type="scientific">Oidiodendron maius (strain Zn)</name>
    <dbReference type="NCBI Taxonomy" id="913774"/>
    <lineage>
        <taxon>Eukaryota</taxon>
        <taxon>Fungi</taxon>
        <taxon>Dikarya</taxon>
        <taxon>Ascomycota</taxon>
        <taxon>Pezizomycotina</taxon>
        <taxon>Leotiomycetes</taxon>
        <taxon>Leotiomycetes incertae sedis</taxon>
        <taxon>Myxotrichaceae</taxon>
        <taxon>Oidiodendron</taxon>
    </lineage>
</organism>
<feature type="transmembrane region" description="Helical" evidence="5">
    <location>
        <begin position="203"/>
        <end position="223"/>
    </location>
</feature>
<feature type="transmembrane region" description="Helical" evidence="5">
    <location>
        <begin position="390"/>
        <end position="416"/>
    </location>
</feature>
<feature type="transmembrane region" description="Helical" evidence="5">
    <location>
        <begin position="322"/>
        <end position="346"/>
    </location>
</feature>
<dbReference type="STRING" id="913774.A0A0C3H0Y2"/>
<evidence type="ECO:0000256" key="4">
    <source>
        <dbReference type="ARBA" id="ARBA00023136"/>
    </source>
</evidence>
<dbReference type="SUPFAM" id="SSF103473">
    <property type="entry name" value="MFS general substrate transporter"/>
    <property type="match status" value="1"/>
</dbReference>
<feature type="transmembrane region" description="Helical" evidence="5">
    <location>
        <begin position="90"/>
        <end position="108"/>
    </location>
</feature>